<dbReference type="STRING" id="290317.Cpha266_1863"/>
<reference evidence="10 11" key="1">
    <citation type="submission" date="2006-12" db="EMBL/GenBank/DDBJ databases">
        <title>Complete sequence of Chlorobium phaeobacteroides DSM 266.</title>
        <authorList>
            <consortium name="US DOE Joint Genome Institute"/>
            <person name="Copeland A."/>
            <person name="Lucas S."/>
            <person name="Lapidus A."/>
            <person name="Barry K."/>
            <person name="Detter J.C."/>
            <person name="Glavina del Rio T."/>
            <person name="Hammon N."/>
            <person name="Israni S."/>
            <person name="Pitluck S."/>
            <person name="Goltsman E."/>
            <person name="Schmutz J."/>
            <person name="Larimer F."/>
            <person name="Land M."/>
            <person name="Hauser L."/>
            <person name="Mikhailova N."/>
            <person name="Li T."/>
            <person name="Overmann J."/>
            <person name="Bryant D.A."/>
            <person name="Richardson P."/>
        </authorList>
    </citation>
    <scope>NUCLEOTIDE SEQUENCE [LARGE SCALE GENOMIC DNA]</scope>
    <source>
        <strain evidence="10 11">DSM 266</strain>
    </source>
</reference>
<evidence type="ECO:0000256" key="8">
    <source>
        <dbReference type="RuleBase" id="RU003942"/>
    </source>
</evidence>
<dbReference type="Proteomes" id="UP000008701">
    <property type="component" value="Chromosome"/>
</dbReference>
<dbReference type="FunFam" id="1.10.3730.20:FF:000001">
    <property type="entry name" value="Quaternary ammonium compound resistance transporter SugE"/>
    <property type="match status" value="1"/>
</dbReference>
<evidence type="ECO:0000256" key="5">
    <source>
        <dbReference type="ARBA" id="ARBA00022989"/>
    </source>
</evidence>
<dbReference type="PANTHER" id="PTHR30561">
    <property type="entry name" value="SMR FAMILY PROTON-DEPENDENT DRUG EFFLUX TRANSPORTER SUGE"/>
    <property type="match status" value="1"/>
</dbReference>
<dbReference type="GO" id="GO:0022857">
    <property type="term" value="F:transmembrane transporter activity"/>
    <property type="evidence" value="ECO:0007669"/>
    <property type="project" value="InterPro"/>
</dbReference>
<accession>A1BHK2</accession>
<dbReference type="RefSeq" id="WP_011745686.1">
    <property type="nucleotide sequence ID" value="NC_008639.1"/>
</dbReference>
<evidence type="ECO:0000256" key="7">
    <source>
        <dbReference type="ARBA" id="ARBA00038032"/>
    </source>
</evidence>
<keyword evidence="3" id="KW-1003">Cell membrane</keyword>
<evidence type="ECO:0000256" key="6">
    <source>
        <dbReference type="ARBA" id="ARBA00023136"/>
    </source>
</evidence>
<name>A1BHK2_CHLPD</name>
<dbReference type="AlphaFoldDB" id="A1BHK2"/>
<dbReference type="eggNOG" id="COG2076">
    <property type="taxonomic scope" value="Bacteria"/>
</dbReference>
<feature type="transmembrane region" description="Helical" evidence="9">
    <location>
        <begin position="44"/>
        <end position="65"/>
    </location>
</feature>
<keyword evidence="6 9" id="KW-0472">Membrane</keyword>
<organism evidence="10 11">
    <name type="scientific">Chlorobium phaeobacteroides (strain DSM 266 / SMG 266 / 2430)</name>
    <dbReference type="NCBI Taxonomy" id="290317"/>
    <lineage>
        <taxon>Bacteria</taxon>
        <taxon>Pseudomonadati</taxon>
        <taxon>Chlorobiota</taxon>
        <taxon>Chlorobiia</taxon>
        <taxon>Chlorobiales</taxon>
        <taxon>Chlorobiaceae</taxon>
        <taxon>Chlorobium/Pelodictyon group</taxon>
        <taxon>Chlorobium</taxon>
    </lineage>
</organism>
<dbReference type="InterPro" id="IPR037185">
    <property type="entry name" value="EmrE-like"/>
</dbReference>
<dbReference type="GO" id="GO:1990961">
    <property type="term" value="P:xenobiotic detoxification by transmembrane export across the plasma membrane"/>
    <property type="evidence" value="ECO:0007669"/>
    <property type="project" value="UniProtKB-ARBA"/>
</dbReference>
<evidence type="ECO:0000256" key="2">
    <source>
        <dbReference type="ARBA" id="ARBA00022448"/>
    </source>
</evidence>
<sequence>MKRNYYTNNQNPNRPMPWLYLVLAIIFEVSGTTCMKLSEGFTRIVPTLFIFIFYAVSFTFVTLTVKVLPLGLTYAVWSAIGTASITIVGIFWFGEGINIVKTISLLFIIIGVVGLHFSQEHLQ</sequence>
<evidence type="ECO:0000256" key="3">
    <source>
        <dbReference type="ARBA" id="ARBA00022475"/>
    </source>
</evidence>
<dbReference type="Pfam" id="PF00893">
    <property type="entry name" value="Multi_Drug_Res"/>
    <property type="match status" value="1"/>
</dbReference>
<keyword evidence="11" id="KW-1185">Reference proteome</keyword>
<protein>
    <submittedName>
        <fullName evidence="10">Small multidrug resistance protein</fullName>
    </submittedName>
</protein>
<dbReference type="PANTHER" id="PTHR30561:SF1">
    <property type="entry name" value="MULTIDRUG TRANSPORTER EMRE"/>
    <property type="match status" value="1"/>
</dbReference>
<evidence type="ECO:0000313" key="10">
    <source>
        <dbReference type="EMBL" id="ABL65879.1"/>
    </source>
</evidence>
<keyword evidence="4 8" id="KW-0812">Transmembrane</keyword>
<evidence type="ECO:0000256" key="1">
    <source>
        <dbReference type="ARBA" id="ARBA00004651"/>
    </source>
</evidence>
<dbReference type="EMBL" id="CP000492">
    <property type="protein sequence ID" value="ABL65879.1"/>
    <property type="molecule type" value="Genomic_DNA"/>
</dbReference>
<dbReference type="GO" id="GO:0005886">
    <property type="term" value="C:plasma membrane"/>
    <property type="evidence" value="ECO:0007669"/>
    <property type="project" value="UniProtKB-SubCell"/>
</dbReference>
<dbReference type="HOGENOM" id="CLU_133067_0_1_10"/>
<feature type="transmembrane region" description="Helical" evidence="9">
    <location>
        <begin position="18"/>
        <end position="38"/>
    </location>
</feature>
<dbReference type="InterPro" id="IPR045324">
    <property type="entry name" value="Small_multidrug_res"/>
</dbReference>
<evidence type="ECO:0000256" key="9">
    <source>
        <dbReference type="SAM" id="Phobius"/>
    </source>
</evidence>
<dbReference type="Gene3D" id="1.10.3730.20">
    <property type="match status" value="1"/>
</dbReference>
<keyword evidence="2" id="KW-0813">Transport</keyword>
<dbReference type="SUPFAM" id="SSF103481">
    <property type="entry name" value="Multidrug resistance efflux transporter EmrE"/>
    <property type="match status" value="1"/>
</dbReference>
<comment type="subcellular location">
    <subcellularLocation>
        <location evidence="1 8">Cell membrane</location>
        <topology evidence="1 8">Multi-pass membrane protein</topology>
    </subcellularLocation>
</comment>
<feature type="transmembrane region" description="Helical" evidence="9">
    <location>
        <begin position="99"/>
        <end position="117"/>
    </location>
</feature>
<comment type="similarity">
    <text evidence="7 8">Belongs to the drug/metabolite transporter (DMT) superfamily. Small multidrug resistance (SMR) (TC 2.A.7.1) family.</text>
</comment>
<dbReference type="InterPro" id="IPR000390">
    <property type="entry name" value="Small_drug/metabolite_transptr"/>
</dbReference>
<gene>
    <name evidence="10" type="ordered locus">Cpha266_1863</name>
</gene>
<proteinExistence type="inferred from homology"/>
<evidence type="ECO:0000313" key="11">
    <source>
        <dbReference type="Proteomes" id="UP000008701"/>
    </source>
</evidence>
<keyword evidence="5 9" id="KW-1133">Transmembrane helix</keyword>
<evidence type="ECO:0000256" key="4">
    <source>
        <dbReference type="ARBA" id="ARBA00022692"/>
    </source>
</evidence>
<dbReference type="KEGG" id="cph:Cpha266_1863"/>
<feature type="transmembrane region" description="Helical" evidence="9">
    <location>
        <begin position="72"/>
        <end position="93"/>
    </location>
</feature>